<evidence type="ECO:0000313" key="1">
    <source>
        <dbReference type="EMBL" id="VFJ64160.1"/>
    </source>
</evidence>
<dbReference type="AlphaFoldDB" id="A0A450TBK2"/>
<dbReference type="EMBL" id="CAADEX010000134">
    <property type="protein sequence ID" value="VFJ64160.1"/>
    <property type="molecule type" value="Genomic_DNA"/>
</dbReference>
<reference evidence="1" key="1">
    <citation type="submission" date="2019-02" db="EMBL/GenBank/DDBJ databases">
        <authorList>
            <person name="Gruber-Vodicka R. H."/>
            <person name="Seah K. B. B."/>
        </authorList>
    </citation>
    <scope>NUCLEOTIDE SEQUENCE</scope>
    <source>
        <strain evidence="1">BECK_DK47</strain>
    </source>
</reference>
<protein>
    <submittedName>
        <fullName evidence="1">Uncharacterized protein</fullName>
    </submittedName>
</protein>
<gene>
    <name evidence="1" type="ORF">BECKDK2373B_GA0170837_11341</name>
</gene>
<proteinExistence type="predicted"/>
<sequence length="29" mass="3410">MSLSIRFEPETESLFRQHILRGNTSISLF</sequence>
<organism evidence="1">
    <name type="scientific">Candidatus Kentrum sp. DK</name>
    <dbReference type="NCBI Taxonomy" id="2126562"/>
    <lineage>
        <taxon>Bacteria</taxon>
        <taxon>Pseudomonadati</taxon>
        <taxon>Pseudomonadota</taxon>
        <taxon>Gammaproteobacteria</taxon>
        <taxon>Candidatus Kentrum</taxon>
    </lineage>
</organism>
<accession>A0A450TBK2</accession>
<name>A0A450TBK2_9GAMM</name>